<dbReference type="AlphaFoldDB" id="A0AAD4IHI7"/>
<dbReference type="GO" id="GO:0000785">
    <property type="term" value="C:chromatin"/>
    <property type="evidence" value="ECO:0007669"/>
    <property type="project" value="TreeGrafter"/>
</dbReference>
<protein>
    <submittedName>
        <fullName evidence="3">Uncharacterized protein</fullName>
    </submittedName>
</protein>
<dbReference type="GO" id="GO:0007076">
    <property type="term" value="P:mitotic chromosome condensation"/>
    <property type="evidence" value="ECO:0007669"/>
    <property type="project" value="TreeGrafter"/>
</dbReference>
<dbReference type="EMBL" id="JAANER010000001">
    <property type="protein sequence ID" value="KAG9194966.1"/>
    <property type="molecule type" value="Genomic_DNA"/>
</dbReference>
<evidence type="ECO:0000256" key="1">
    <source>
        <dbReference type="SAM" id="Coils"/>
    </source>
</evidence>
<evidence type="ECO:0000256" key="2">
    <source>
        <dbReference type="SAM" id="MobiDB-lite"/>
    </source>
</evidence>
<feature type="compositionally biased region" description="Basic and acidic residues" evidence="2">
    <location>
        <begin position="398"/>
        <end position="418"/>
    </location>
</feature>
<feature type="compositionally biased region" description="Low complexity" evidence="2">
    <location>
        <begin position="571"/>
        <end position="583"/>
    </location>
</feature>
<dbReference type="Proteomes" id="UP001199106">
    <property type="component" value="Unassembled WGS sequence"/>
</dbReference>
<name>A0AAD4IHI7_9PLEO</name>
<dbReference type="GO" id="GO:0000796">
    <property type="term" value="C:condensin complex"/>
    <property type="evidence" value="ECO:0007669"/>
    <property type="project" value="TreeGrafter"/>
</dbReference>
<accession>A0AAD4IHI7</accession>
<comment type="caution">
    <text evidence="3">The sequence shown here is derived from an EMBL/GenBank/DDBJ whole genome shotgun (WGS) entry which is preliminary data.</text>
</comment>
<reference evidence="3" key="1">
    <citation type="submission" date="2021-07" db="EMBL/GenBank/DDBJ databases">
        <title>Genome Resource of American Ginseng Black Spot Pathogen Alternaria panax.</title>
        <authorList>
            <person name="Qiu C."/>
            <person name="Wang W."/>
            <person name="Liu Z."/>
        </authorList>
    </citation>
    <scope>NUCLEOTIDE SEQUENCE</scope>
    <source>
        <strain evidence="3">BNCC115425</strain>
    </source>
</reference>
<dbReference type="SUPFAM" id="SSF57997">
    <property type="entry name" value="Tropomyosin"/>
    <property type="match status" value="1"/>
</dbReference>
<feature type="compositionally biased region" description="Polar residues" evidence="2">
    <location>
        <begin position="695"/>
        <end position="707"/>
    </location>
</feature>
<feature type="region of interest" description="Disordered" evidence="2">
    <location>
        <begin position="397"/>
        <end position="418"/>
    </location>
</feature>
<evidence type="ECO:0000313" key="3">
    <source>
        <dbReference type="EMBL" id="KAG9194966.1"/>
    </source>
</evidence>
<evidence type="ECO:0000313" key="4">
    <source>
        <dbReference type="Proteomes" id="UP001199106"/>
    </source>
</evidence>
<keyword evidence="1" id="KW-0175">Coiled coil</keyword>
<feature type="region of interest" description="Disordered" evidence="2">
    <location>
        <begin position="671"/>
        <end position="707"/>
    </location>
</feature>
<dbReference type="GO" id="GO:0003682">
    <property type="term" value="F:chromatin binding"/>
    <property type="evidence" value="ECO:0007669"/>
    <property type="project" value="TreeGrafter"/>
</dbReference>
<feature type="region of interest" description="Disordered" evidence="2">
    <location>
        <begin position="616"/>
        <end position="657"/>
    </location>
</feature>
<proteinExistence type="predicted"/>
<feature type="region of interest" description="Disordered" evidence="2">
    <location>
        <begin position="509"/>
        <end position="587"/>
    </location>
</feature>
<feature type="compositionally biased region" description="Basic and acidic residues" evidence="2">
    <location>
        <begin position="623"/>
        <end position="632"/>
    </location>
</feature>
<gene>
    <name evidence="3" type="ORF">G6011_00086</name>
</gene>
<feature type="compositionally biased region" description="Polar residues" evidence="2">
    <location>
        <begin position="520"/>
        <end position="549"/>
    </location>
</feature>
<keyword evidence="4" id="KW-1185">Reference proteome</keyword>
<sequence length="707" mass="78210">MHTATPLQTAPGKSNLFQGVVSIRFTTVTKTAYATSMITVPTAAKYTATKLGAIVPPSLLKNATAAYNVVDKSNDAAKTYAIKYALAAALTAGATLAWHIRRTALPPAPPGIDRSKWLALKHCVHVWLHKKLRSDDGLRRELEHARRQLEKYEILKRVDADHAGQTDLSGEAQPVQDGGLQPTMDFNSMPDEATSLRQELEVEKDNTTRLQQELTVAKGNATVLQQALQNTMEELGRSNIARKREAQERAAESEIHRRESDDAEAAIAWLQKQLKAAQKEAKQTKTRPASREEKFRVAQAADQEAFHLKTQLDFSKEELDLAQTEIETFNHEAKSMSIKLQVAEQEAKEVKNEVTSMEKKLNTVNGDTKIAENSLGTVRKLLPDVQAQIDTLTTQLEASRKEEEKRRNDVSSLERELGETRLEHSKQVASLKLLPALNNNENEDLKKELQQEIVRRKELETEVKKLQSELLYLRSYTEFYQGRLETYTTDLEALETKVEKLQAELNTAKARNVAKPPRKSFTSSGTHTLLTTDSFEGSTPFQNGQTLHTPPQLLSVAGCIIPSTPRPSDLPATPTTPATTSTSKPEKTPDSVAIAYLYRDGKINLLEYVEGLAALPPRSNKRKPNDTEETTRPAKKSWPAEDSTSHTLASVLTPSGEPAFTLFPRVASVEDADDDAVSDGSQILQPLEAAEKTKSSTNTTGLDNATP</sequence>
<dbReference type="PANTHER" id="PTHR43941">
    <property type="entry name" value="STRUCTURAL MAINTENANCE OF CHROMOSOMES PROTEIN 2"/>
    <property type="match status" value="1"/>
</dbReference>
<dbReference type="PANTHER" id="PTHR43941:SF1">
    <property type="entry name" value="STRUCTURAL MAINTENANCE OF CHROMOSOMES PROTEIN 2"/>
    <property type="match status" value="1"/>
</dbReference>
<dbReference type="Gene3D" id="1.20.5.340">
    <property type="match status" value="1"/>
</dbReference>
<feature type="coiled-coil region" evidence="1">
    <location>
        <begin position="260"/>
        <end position="287"/>
    </location>
</feature>
<organism evidence="3 4">
    <name type="scientific">Alternaria panax</name>
    <dbReference type="NCBI Taxonomy" id="48097"/>
    <lineage>
        <taxon>Eukaryota</taxon>
        <taxon>Fungi</taxon>
        <taxon>Dikarya</taxon>
        <taxon>Ascomycota</taxon>
        <taxon>Pezizomycotina</taxon>
        <taxon>Dothideomycetes</taxon>
        <taxon>Pleosporomycetidae</taxon>
        <taxon>Pleosporales</taxon>
        <taxon>Pleosporineae</taxon>
        <taxon>Pleosporaceae</taxon>
        <taxon>Alternaria</taxon>
        <taxon>Alternaria sect. Panax</taxon>
    </lineage>
</organism>
<dbReference type="GO" id="GO:0000793">
    <property type="term" value="C:condensed chromosome"/>
    <property type="evidence" value="ECO:0007669"/>
    <property type="project" value="TreeGrafter"/>
</dbReference>